<feature type="chain" id="PRO_5046578995" description="Secreted protein" evidence="2">
    <location>
        <begin position="30"/>
        <end position="129"/>
    </location>
</feature>
<evidence type="ECO:0000256" key="2">
    <source>
        <dbReference type="SAM" id="SignalP"/>
    </source>
</evidence>
<evidence type="ECO:0000313" key="4">
    <source>
        <dbReference type="Proteomes" id="UP001558613"/>
    </source>
</evidence>
<dbReference type="Proteomes" id="UP001558613">
    <property type="component" value="Unassembled WGS sequence"/>
</dbReference>
<accession>A0ABR3MCE0</accession>
<protein>
    <recommendedName>
        <fullName evidence="5">Secreted protein</fullName>
    </recommendedName>
</protein>
<sequence>MLPCYLPLSVSPSLAALSLALTLISVGQSAQECLCSSCLFATTPPCPFTTAIAAVRTRPPFSALSSGANINQPQMFMLGERERARERMRDRGQQKQSHSIKLPPSSSSVFVFVRTSQVDEQSPEPQGIL</sequence>
<evidence type="ECO:0008006" key="5">
    <source>
        <dbReference type="Google" id="ProtNLM"/>
    </source>
</evidence>
<evidence type="ECO:0000256" key="1">
    <source>
        <dbReference type="SAM" id="MobiDB-lite"/>
    </source>
</evidence>
<reference evidence="3 4" key="1">
    <citation type="submission" date="2023-09" db="EMBL/GenBank/DDBJ databases">
        <authorList>
            <person name="Wang M."/>
        </authorList>
    </citation>
    <scope>NUCLEOTIDE SEQUENCE [LARGE SCALE GENOMIC DNA]</scope>
    <source>
        <strain evidence="3">GT-2023</strain>
        <tissue evidence="3">Liver</tissue>
    </source>
</reference>
<keyword evidence="2" id="KW-0732">Signal</keyword>
<feature type="region of interest" description="Disordered" evidence="1">
    <location>
        <begin position="83"/>
        <end position="105"/>
    </location>
</feature>
<keyword evidence="4" id="KW-1185">Reference proteome</keyword>
<name>A0ABR3MCE0_9TELE</name>
<comment type="caution">
    <text evidence="3">The sequence shown here is derived from an EMBL/GenBank/DDBJ whole genome shotgun (WGS) entry which is preliminary data.</text>
</comment>
<dbReference type="EMBL" id="JAYMGO010000013">
    <property type="protein sequence ID" value="KAL1262731.1"/>
    <property type="molecule type" value="Genomic_DNA"/>
</dbReference>
<gene>
    <name evidence="3" type="ORF">QQF64_005470</name>
</gene>
<proteinExistence type="predicted"/>
<evidence type="ECO:0000313" key="3">
    <source>
        <dbReference type="EMBL" id="KAL1262731.1"/>
    </source>
</evidence>
<feature type="compositionally biased region" description="Basic and acidic residues" evidence="1">
    <location>
        <begin position="83"/>
        <end position="93"/>
    </location>
</feature>
<feature type="signal peptide" evidence="2">
    <location>
        <begin position="1"/>
        <end position="29"/>
    </location>
</feature>
<organism evidence="3 4">
    <name type="scientific">Cirrhinus molitorella</name>
    <name type="common">mud carp</name>
    <dbReference type="NCBI Taxonomy" id="172907"/>
    <lineage>
        <taxon>Eukaryota</taxon>
        <taxon>Metazoa</taxon>
        <taxon>Chordata</taxon>
        <taxon>Craniata</taxon>
        <taxon>Vertebrata</taxon>
        <taxon>Euteleostomi</taxon>
        <taxon>Actinopterygii</taxon>
        <taxon>Neopterygii</taxon>
        <taxon>Teleostei</taxon>
        <taxon>Ostariophysi</taxon>
        <taxon>Cypriniformes</taxon>
        <taxon>Cyprinidae</taxon>
        <taxon>Labeoninae</taxon>
        <taxon>Labeonini</taxon>
        <taxon>Cirrhinus</taxon>
    </lineage>
</organism>